<evidence type="ECO:0000313" key="6">
    <source>
        <dbReference type="Proteomes" id="UP000199236"/>
    </source>
</evidence>
<keyword evidence="2" id="KW-0238">DNA-binding</keyword>
<dbReference type="InterPro" id="IPR050679">
    <property type="entry name" value="Bact_HTH_transcr_reg"/>
</dbReference>
<evidence type="ECO:0000259" key="4">
    <source>
        <dbReference type="PROSITE" id="PS50949"/>
    </source>
</evidence>
<dbReference type="SMART" id="SM00866">
    <property type="entry name" value="UTRA"/>
    <property type="match status" value="1"/>
</dbReference>
<dbReference type="STRING" id="655353.SAMN04488056_109140"/>
<dbReference type="InterPro" id="IPR011663">
    <property type="entry name" value="UTRA"/>
</dbReference>
<dbReference type="CDD" id="cd07377">
    <property type="entry name" value="WHTH_GntR"/>
    <property type="match status" value="1"/>
</dbReference>
<dbReference type="EMBL" id="FOVR01000009">
    <property type="protein sequence ID" value="SFO62692.1"/>
    <property type="molecule type" value="Genomic_DNA"/>
</dbReference>
<dbReference type="Gene3D" id="1.10.10.10">
    <property type="entry name" value="Winged helix-like DNA-binding domain superfamily/Winged helix DNA-binding domain"/>
    <property type="match status" value="1"/>
</dbReference>
<dbReference type="InterPro" id="IPR028978">
    <property type="entry name" value="Chorismate_lyase_/UTRA_dom_sf"/>
</dbReference>
<dbReference type="AlphaFoldDB" id="A0A1I5IQF4"/>
<dbReference type="PROSITE" id="PS50949">
    <property type="entry name" value="HTH_GNTR"/>
    <property type="match status" value="1"/>
</dbReference>
<dbReference type="Gene3D" id="3.40.1410.10">
    <property type="entry name" value="Chorismate lyase-like"/>
    <property type="match status" value="1"/>
</dbReference>
<evidence type="ECO:0000313" key="5">
    <source>
        <dbReference type="EMBL" id="SFO62692.1"/>
    </source>
</evidence>
<dbReference type="PANTHER" id="PTHR44846:SF16">
    <property type="entry name" value="TRANSCRIPTIONAL REGULATOR PHNF-RELATED"/>
    <property type="match status" value="1"/>
</dbReference>
<dbReference type="SMART" id="SM00345">
    <property type="entry name" value="HTH_GNTR"/>
    <property type="match status" value="1"/>
</dbReference>
<sequence>MSEKTKEGTSWTQIREEVLRRINERIWQPGEIIPNESELAEEFHCARTTVNRALRELATSGIVTRKRKAGTRVAVNPPHKAILTIPIIREEVEAKGAFYRQNLLIRENRSLPAFLAGAFRVGDDTPLLYTETVHFYDNQPFIYEERYTSLDAVPDFEAADLEKVTANEWLVQNAPYSGGDASFFAVSADAKLARAFDIPIGGALFATERNTWFAEKPITHVRLVYHPGYRMRTSF</sequence>
<dbReference type="PRINTS" id="PR00035">
    <property type="entry name" value="HTHGNTR"/>
</dbReference>
<dbReference type="RefSeq" id="WP_090074057.1">
    <property type="nucleotide sequence ID" value="NZ_FOVR01000009.1"/>
</dbReference>
<accession>A0A1I5IQF4</accession>
<dbReference type="InterPro" id="IPR000524">
    <property type="entry name" value="Tscrpt_reg_HTH_GntR"/>
</dbReference>
<gene>
    <name evidence="5" type="ORF">SAMN04488056_109140</name>
</gene>
<keyword evidence="3" id="KW-0804">Transcription</keyword>
<dbReference type="GO" id="GO:0003677">
    <property type="term" value="F:DNA binding"/>
    <property type="evidence" value="ECO:0007669"/>
    <property type="project" value="UniProtKB-KW"/>
</dbReference>
<name>A0A1I5IQF4_9HYPH</name>
<dbReference type="InterPro" id="IPR036388">
    <property type="entry name" value="WH-like_DNA-bd_sf"/>
</dbReference>
<dbReference type="GO" id="GO:0003700">
    <property type="term" value="F:DNA-binding transcription factor activity"/>
    <property type="evidence" value="ECO:0007669"/>
    <property type="project" value="InterPro"/>
</dbReference>
<evidence type="ECO:0000256" key="1">
    <source>
        <dbReference type="ARBA" id="ARBA00023015"/>
    </source>
</evidence>
<keyword evidence="6" id="KW-1185">Reference proteome</keyword>
<dbReference type="Proteomes" id="UP000199236">
    <property type="component" value="Unassembled WGS sequence"/>
</dbReference>
<proteinExistence type="predicted"/>
<protein>
    <submittedName>
        <fullName evidence="5">Transcriptional regulator, GntR family</fullName>
    </submittedName>
</protein>
<dbReference type="Pfam" id="PF00392">
    <property type="entry name" value="GntR"/>
    <property type="match status" value="1"/>
</dbReference>
<dbReference type="Pfam" id="PF07702">
    <property type="entry name" value="UTRA"/>
    <property type="match status" value="1"/>
</dbReference>
<dbReference type="OrthoDB" id="9808698at2"/>
<evidence type="ECO:0000256" key="2">
    <source>
        <dbReference type="ARBA" id="ARBA00023125"/>
    </source>
</evidence>
<dbReference type="SUPFAM" id="SSF46785">
    <property type="entry name" value="Winged helix' DNA-binding domain"/>
    <property type="match status" value="1"/>
</dbReference>
<feature type="domain" description="HTH gntR-type" evidence="4">
    <location>
        <begin position="8"/>
        <end position="76"/>
    </location>
</feature>
<dbReference type="InterPro" id="IPR036390">
    <property type="entry name" value="WH_DNA-bd_sf"/>
</dbReference>
<dbReference type="PANTHER" id="PTHR44846">
    <property type="entry name" value="MANNOSYL-D-GLYCERATE TRANSPORT/METABOLISM SYSTEM REPRESSOR MNGR-RELATED"/>
    <property type="match status" value="1"/>
</dbReference>
<evidence type="ECO:0000256" key="3">
    <source>
        <dbReference type="ARBA" id="ARBA00023163"/>
    </source>
</evidence>
<reference evidence="5 6" key="1">
    <citation type="submission" date="2016-10" db="EMBL/GenBank/DDBJ databases">
        <authorList>
            <person name="de Groot N.N."/>
        </authorList>
    </citation>
    <scope>NUCLEOTIDE SEQUENCE [LARGE SCALE GENOMIC DNA]</scope>
    <source>
        <strain evidence="5 6">CGMCC 1.9157</strain>
    </source>
</reference>
<dbReference type="SUPFAM" id="SSF64288">
    <property type="entry name" value="Chorismate lyase-like"/>
    <property type="match status" value="1"/>
</dbReference>
<organism evidence="5 6">
    <name type="scientific">Cohaesibacter marisflavi</name>
    <dbReference type="NCBI Taxonomy" id="655353"/>
    <lineage>
        <taxon>Bacteria</taxon>
        <taxon>Pseudomonadati</taxon>
        <taxon>Pseudomonadota</taxon>
        <taxon>Alphaproteobacteria</taxon>
        <taxon>Hyphomicrobiales</taxon>
        <taxon>Cohaesibacteraceae</taxon>
    </lineage>
</organism>
<keyword evidence="1" id="KW-0805">Transcription regulation</keyword>